<dbReference type="EMBL" id="JACHIJ010000003">
    <property type="protein sequence ID" value="MBB5052774.1"/>
    <property type="molecule type" value="Genomic_DNA"/>
</dbReference>
<dbReference type="InterPro" id="IPR035897">
    <property type="entry name" value="Toll_tir_struct_dom_sf"/>
</dbReference>
<dbReference type="InterPro" id="IPR000157">
    <property type="entry name" value="TIR_dom"/>
</dbReference>
<protein>
    <recommendedName>
        <fullName evidence="1">TIR domain-containing protein</fullName>
    </recommendedName>
</protein>
<proteinExistence type="predicted"/>
<dbReference type="Proteomes" id="UP000521227">
    <property type="component" value="Unassembled WGS sequence"/>
</dbReference>
<gene>
    <name evidence="2" type="ORF">HNQ36_002748</name>
</gene>
<comment type="caution">
    <text evidence="2">The sequence shown here is derived from an EMBL/GenBank/DDBJ whole genome shotgun (WGS) entry which is preliminary data.</text>
</comment>
<accession>A0A840N2B6</accession>
<dbReference type="Gene3D" id="3.40.50.10140">
    <property type="entry name" value="Toll/interleukin-1 receptor homology (TIR) domain"/>
    <property type="match status" value="1"/>
</dbReference>
<dbReference type="RefSeq" id="WP_184085844.1">
    <property type="nucleotide sequence ID" value="NZ_JACHIJ010000003.1"/>
</dbReference>
<evidence type="ECO:0000313" key="2">
    <source>
        <dbReference type="EMBL" id="MBB5052774.1"/>
    </source>
</evidence>
<evidence type="ECO:0000259" key="1">
    <source>
        <dbReference type="Pfam" id="PF13676"/>
    </source>
</evidence>
<dbReference type="GO" id="GO:0007165">
    <property type="term" value="P:signal transduction"/>
    <property type="evidence" value="ECO:0007669"/>
    <property type="project" value="InterPro"/>
</dbReference>
<reference evidence="2 3" key="1">
    <citation type="submission" date="2020-08" db="EMBL/GenBank/DDBJ databases">
        <title>Genomic Encyclopedia of Type Strains, Phase IV (KMG-IV): sequencing the most valuable type-strain genomes for metagenomic binning, comparative biology and taxonomic classification.</title>
        <authorList>
            <person name="Goeker M."/>
        </authorList>
    </citation>
    <scope>NUCLEOTIDE SEQUENCE [LARGE SCALE GENOMIC DNA]</scope>
    <source>
        <strain evidence="2 3">DSM 17498</strain>
    </source>
</reference>
<evidence type="ECO:0000313" key="3">
    <source>
        <dbReference type="Proteomes" id="UP000521227"/>
    </source>
</evidence>
<feature type="domain" description="TIR" evidence="1">
    <location>
        <begin position="6"/>
        <end position="89"/>
    </location>
</feature>
<organism evidence="2 3">
    <name type="scientific">Afipia massiliensis</name>
    <dbReference type="NCBI Taxonomy" id="211460"/>
    <lineage>
        <taxon>Bacteria</taxon>
        <taxon>Pseudomonadati</taxon>
        <taxon>Pseudomonadota</taxon>
        <taxon>Alphaproteobacteria</taxon>
        <taxon>Hyphomicrobiales</taxon>
        <taxon>Nitrobacteraceae</taxon>
        <taxon>Afipia</taxon>
    </lineage>
</organism>
<dbReference type="AlphaFoldDB" id="A0A840N2B6"/>
<dbReference type="SUPFAM" id="SSF52200">
    <property type="entry name" value="Toll/Interleukin receptor TIR domain"/>
    <property type="match status" value="1"/>
</dbReference>
<dbReference type="Pfam" id="PF13676">
    <property type="entry name" value="TIR_2"/>
    <property type="match status" value="1"/>
</dbReference>
<sequence length="162" mass="18532">MYGIKVFLSHKNEDSEVAGAIAYRLKTIHQIDVYLDVIDRNLERSGPDLAEYIRAEMEKCTQLLAVISTKTRESQWVPWEIGVATEKERPLASFVNPPASVPEFLQKWPYLQSLSDVDKYAAVSKTTRVFLQDSLRKSTAPIATRSAFRDFHRSLKSQLSQR</sequence>
<name>A0A840N2B6_9BRAD</name>